<accession>A0A1H6C972</accession>
<dbReference type="PANTHER" id="PTHR30188:SF4">
    <property type="entry name" value="PROTEIN TRIGALACTOSYLDIACYLGLYCEROL 1, CHLOROPLASTIC"/>
    <property type="match status" value="1"/>
</dbReference>
<keyword evidence="1" id="KW-0472">Membrane</keyword>
<feature type="transmembrane region" description="Helical" evidence="1">
    <location>
        <begin position="135"/>
        <end position="159"/>
    </location>
</feature>
<keyword evidence="1" id="KW-0812">Transmembrane</keyword>
<dbReference type="GO" id="GO:0043190">
    <property type="term" value="C:ATP-binding cassette (ABC) transporter complex"/>
    <property type="evidence" value="ECO:0007669"/>
    <property type="project" value="InterPro"/>
</dbReference>
<dbReference type="OrthoDB" id="9810518at2"/>
<feature type="transmembrane region" description="Helical" evidence="1">
    <location>
        <begin position="37"/>
        <end position="62"/>
    </location>
</feature>
<dbReference type="PANTHER" id="PTHR30188">
    <property type="entry name" value="ABC TRANSPORTER PERMEASE PROTEIN-RELATED"/>
    <property type="match status" value="1"/>
</dbReference>
<evidence type="ECO:0000313" key="2">
    <source>
        <dbReference type="EMBL" id="SEG69524.1"/>
    </source>
</evidence>
<evidence type="ECO:0000313" key="3">
    <source>
        <dbReference type="Proteomes" id="UP000236731"/>
    </source>
</evidence>
<dbReference type="Pfam" id="PF02405">
    <property type="entry name" value="MlaE"/>
    <property type="match status" value="1"/>
</dbReference>
<dbReference type="RefSeq" id="WP_103907641.1">
    <property type="nucleotide sequence ID" value="NZ_CP049246.1"/>
</dbReference>
<reference evidence="3" key="1">
    <citation type="submission" date="2016-10" db="EMBL/GenBank/DDBJ databases">
        <authorList>
            <person name="Varghese N."/>
            <person name="Submissions S."/>
        </authorList>
    </citation>
    <scope>NUCLEOTIDE SEQUENCE [LARGE SCALE GENOMIC DNA]</scope>
    <source>
        <strain evidence="3">DSM 22361</strain>
    </source>
</reference>
<dbReference type="InterPro" id="IPR030802">
    <property type="entry name" value="Permease_MalE"/>
</dbReference>
<name>A0A1H6C972_9SPHI</name>
<gene>
    <name evidence="2" type="ORF">SAMN05421877_11426</name>
</gene>
<protein>
    <submittedName>
        <fullName evidence="2">Phospholipid/cholesterol/gamma-HCH transport system permease protein</fullName>
    </submittedName>
</protein>
<evidence type="ECO:0000256" key="1">
    <source>
        <dbReference type="SAM" id="Phobius"/>
    </source>
</evidence>
<keyword evidence="3" id="KW-1185">Reference proteome</keyword>
<keyword evidence="1" id="KW-1133">Transmembrane helix</keyword>
<proteinExistence type="predicted"/>
<organism evidence="2 3">
    <name type="scientific">Sphingobacterium lactis</name>
    <dbReference type="NCBI Taxonomy" id="797291"/>
    <lineage>
        <taxon>Bacteria</taxon>
        <taxon>Pseudomonadati</taxon>
        <taxon>Bacteroidota</taxon>
        <taxon>Sphingobacteriia</taxon>
        <taxon>Sphingobacteriales</taxon>
        <taxon>Sphingobacteriaceae</taxon>
        <taxon>Sphingobacterium</taxon>
    </lineage>
</organism>
<dbReference type="Proteomes" id="UP000236731">
    <property type="component" value="Unassembled WGS sequence"/>
</dbReference>
<feature type="transmembrane region" description="Helical" evidence="1">
    <location>
        <begin position="224"/>
        <end position="243"/>
    </location>
</feature>
<dbReference type="GO" id="GO:0005548">
    <property type="term" value="F:phospholipid transporter activity"/>
    <property type="evidence" value="ECO:0007669"/>
    <property type="project" value="TreeGrafter"/>
</dbReference>
<dbReference type="AlphaFoldDB" id="A0A1H6C972"/>
<feature type="transmembrane region" description="Helical" evidence="1">
    <location>
        <begin position="180"/>
        <end position="204"/>
    </location>
</feature>
<sequence length="244" mass="25910">MIFFYFGEYLLLLKKVFRKPEKWKIYLKEIFHEMTEIGVGSLGLIVIISTFIGAVMTMQIAFQLVSDLIPTSVIGQINRDSNILELGPTISALVLMGKVGSSISSQIGSMRVTEQIDALEIMGINAAGYLILPKVIAGLIMVPVLVIVAISCALVGGLLGGSLSGAVTPDDYIEGIRGGFNGFTMVVAMVKATVFGFIVTSVPAYKGFHVRGGALEVGQAGTRAVVIGCIAILACDYLITALML</sequence>
<dbReference type="EMBL" id="FNUT01000014">
    <property type="protein sequence ID" value="SEG69524.1"/>
    <property type="molecule type" value="Genomic_DNA"/>
</dbReference>